<feature type="signal peptide" evidence="3">
    <location>
        <begin position="1"/>
        <end position="27"/>
    </location>
</feature>
<comment type="caution">
    <text evidence="4">The sequence shown here is derived from an EMBL/GenBank/DDBJ whole genome shotgun (WGS) entry which is preliminary data.</text>
</comment>
<proteinExistence type="predicted"/>
<feature type="region of interest" description="Disordered" evidence="1">
    <location>
        <begin position="174"/>
        <end position="197"/>
    </location>
</feature>
<evidence type="ECO:0008006" key="6">
    <source>
        <dbReference type="Google" id="ProtNLM"/>
    </source>
</evidence>
<evidence type="ECO:0000313" key="4">
    <source>
        <dbReference type="EMBL" id="EOT82990.1"/>
    </source>
</evidence>
<evidence type="ECO:0000256" key="2">
    <source>
        <dbReference type="SAM" id="Phobius"/>
    </source>
</evidence>
<feature type="chain" id="PRO_5004488355" description="Gram-positive pilin subunit D1 N-terminal domain-containing protein" evidence="3">
    <location>
        <begin position="28"/>
        <end position="236"/>
    </location>
</feature>
<evidence type="ECO:0000256" key="3">
    <source>
        <dbReference type="SAM" id="SignalP"/>
    </source>
</evidence>
<feature type="transmembrane region" description="Helical" evidence="2">
    <location>
        <begin position="208"/>
        <end position="227"/>
    </location>
</feature>
<keyword evidence="2" id="KW-1133">Transmembrane helix</keyword>
<dbReference type="RefSeq" id="WP_016186412.1">
    <property type="nucleotide sequence ID" value="NZ_ASWO01000007.1"/>
</dbReference>
<dbReference type="Proteomes" id="UP000015961">
    <property type="component" value="Unassembled WGS sequence"/>
</dbReference>
<keyword evidence="5" id="KW-1185">Reference proteome</keyword>
<dbReference type="PATRIC" id="fig|1140003.3.peg.1909"/>
<evidence type="ECO:0000313" key="5">
    <source>
        <dbReference type="Proteomes" id="UP000015961"/>
    </source>
</evidence>
<dbReference type="STRING" id="1140003.OMY_01980"/>
<accession>S0KMD7</accession>
<dbReference type="OrthoDB" id="2194994at2"/>
<keyword evidence="2" id="KW-0472">Membrane</keyword>
<organism evidence="4 5">
    <name type="scientific">Enterococcus sulfureus ATCC 49903</name>
    <dbReference type="NCBI Taxonomy" id="1140003"/>
    <lineage>
        <taxon>Bacteria</taxon>
        <taxon>Bacillati</taxon>
        <taxon>Bacillota</taxon>
        <taxon>Bacilli</taxon>
        <taxon>Lactobacillales</taxon>
        <taxon>Enterococcaceae</taxon>
        <taxon>Enterococcus</taxon>
    </lineage>
</organism>
<name>S0KMD7_9ENTE</name>
<gene>
    <name evidence="4" type="ORF">I573_02103</name>
</gene>
<dbReference type="eggNOG" id="ENOG5030KI0">
    <property type="taxonomic scope" value="Bacteria"/>
</dbReference>
<evidence type="ECO:0000256" key="1">
    <source>
        <dbReference type="SAM" id="MobiDB-lite"/>
    </source>
</evidence>
<dbReference type="AlphaFoldDB" id="S0KMD7"/>
<reference evidence="4 5" key="1">
    <citation type="submission" date="2013-03" db="EMBL/GenBank/DDBJ databases">
        <title>The Genome Sequence of Enterococcus sulfureus ATCC_49903 (PacBio/Illumina hybrid assembly).</title>
        <authorList>
            <consortium name="The Broad Institute Genomics Platform"/>
            <consortium name="The Broad Institute Genome Sequencing Center for Infectious Disease"/>
            <person name="Earl A."/>
            <person name="Russ C."/>
            <person name="Gilmore M."/>
            <person name="Surin D."/>
            <person name="Walker B."/>
            <person name="Young S."/>
            <person name="Zeng Q."/>
            <person name="Gargeya S."/>
            <person name="Fitzgerald M."/>
            <person name="Haas B."/>
            <person name="Abouelleil A."/>
            <person name="Allen A.W."/>
            <person name="Alvarado L."/>
            <person name="Arachchi H.M."/>
            <person name="Berlin A.M."/>
            <person name="Chapman S.B."/>
            <person name="Gainer-Dewar J."/>
            <person name="Goldberg J."/>
            <person name="Griggs A."/>
            <person name="Gujja S."/>
            <person name="Hansen M."/>
            <person name="Howarth C."/>
            <person name="Imamovic A."/>
            <person name="Ireland A."/>
            <person name="Larimer J."/>
            <person name="McCowan C."/>
            <person name="Murphy C."/>
            <person name="Pearson M."/>
            <person name="Poon T.W."/>
            <person name="Priest M."/>
            <person name="Roberts A."/>
            <person name="Saif S."/>
            <person name="Shea T."/>
            <person name="Sisk P."/>
            <person name="Sykes S."/>
            <person name="Wortman J."/>
            <person name="Nusbaum C."/>
            <person name="Birren B."/>
        </authorList>
    </citation>
    <scope>NUCLEOTIDE SEQUENCE [LARGE SCALE GENOMIC DNA]</scope>
    <source>
        <strain evidence="4 5">ATCC 49903</strain>
    </source>
</reference>
<sequence>MKKFVFSYIPLLFLLATCFLLTVTVHAQTLPSSVLIGDNEGIKVQNDGEYFVDVTDVMPGKNWYKKLTIQNTEKDVPYTLDLRISPAKVSGILDLSKAIQMKLTYEGQIVYEGPASGINETQNLQKTPLDLGTFASGDTRIFEVEYSLSDKYTSKDFAVRNKMENIWTFSAIKKKQSGKPDQPGTFPGTGSNNRPFGNLPMTNEQLKSGMLISLGLLIIWAVCLIIINRMKNKKEV</sequence>
<protein>
    <recommendedName>
        <fullName evidence="6">Gram-positive pilin subunit D1 N-terminal domain-containing protein</fullName>
    </recommendedName>
</protein>
<feature type="compositionally biased region" description="Polar residues" evidence="1">
    <location>
        <begin position="188"/>
        <end position="197"/>
    </location>
</feature>
<keyword evidence="2" id="KW-0812">Transmembrane</keyword>
<keyword evidence="3" id="KW-0732">Signal</keyword>
<dbReference type="EMBL" id="ASWO01000007">
    <property type="protein sequence ID" value="EOT82990.1"/>
    <property type="molecule type" value="Genomic_DNA"/>
</dbReference>